<reference evidence="1 2" key="1">
    <citation type="journal article" date="2023" name="Arcadia Sci">
        <title>De novo assembly of a long-read Amblyomma americanum tick genome.</title>
        <authorList>
            <person name="Chou S."/>
            <person name="Poskanzer K.E."/>
            <person name="Rollins M."/>
            <person name="Thuy-Boun P.S."/>
        </authorList>
    </citation>
    <scope>NUCLEOTIDE SEQUENCE [LARGE SCALE GENOMIC DNA]</scope>
    <source>
        <strain evidence="1">F_SG_1</strain>
        <tissue evidence="1">Salivary glands</tissue>
    </source>
</reference>
<keyword evidence="2" id="KW-1185">Reference proteome</keyword>
<dbReference type="Proteomes" id="UP001321473">
    <property type="component" value="Unassembled WGS sequence"/>
</dbReference>
<dbReference type="AlphaFoldDB" id="A0AAQ4EBJ5"/>
<name>A0AAQ4EBJ5_AMBAM</name>
<evidence type="ECO:0000313" key="1">
    <source>
        <dbReference type="EMBL" id="KAK8771968.1"/>
    </source>
</evidence>
<protein>
    <submittedName>
        <fullName evidence="1">Uncharacterized protein</fullName>
    </submittedName>
</protein>
<comment type="caution">
    <text evidence="1">The sequence shown here is derived from an EMBL/GenBank/DDBJ whole genome shotgun (WGS) entry which is preliminary data.</text>
</comment>
<accession>A0AAQ4EBJ5</accession>
<organism evidence="1 2">
    <name type="scientific">Amblyomma americanum</name>
    <name type="common">Lone star tick</name>
    <dbReference type="NCBI Taxonomy" id="6943"/>
    <lineage>
        <taxon>Eukaryota</taxon>
        <taxon>Metazoa</taxon>
        <taxon>Ecdysozoa</taxon>
        <taxon>Arthropoda</taxon>
        <taxon>Chelicerata</taxon>
        <taxon>Arachnida</taxon>
        <taxon>Acari</taxon>
        <taxon>Parasitiformes</taxon>
        <taxon>Ixodida</taxon>
        <taxon>Ixodoidea</taxon>
        <taxon>Ixodidae</taxon>
        <taxon>Amblyomminae</taxon>
        <taxon>Amblyomma</taxon>
    </lineage>
</organism>
<gene>
    <name evidence="1" type="ORF">V5799_024789</name>
</gene>
<evidence type="ECO:0000313" key="2">
    <source>
        <dbReference type="Proteomes" id="UP001321473"/>
    </source>
</evidence>
<proteinExistence type="predicted"/>
<dbReference type="EMBL" id="JARKHS020019034">
    <property type="protein sequence ID" value="KAK8771968.1"/>
    <property type="molecule type" value="Genomic_DNA"/>
</dbReference>
<sequence length="340" mass="37517">MHHEKYGPHMRNFVRDNTLGACVWVCALCLAVLVTLRMSKLIWGDIAAVVFLCKRNTAERRKGVTRNDAFQAAELALLATDTSRMEPLPVGKEQRFKLVSILGPITASRAVSAQHVGHNQKCPDVNPAVAPDVVELHGVPESSDALHPSHDNANQSHVLVEPGQTLKPQGAPHHCHRFTGFVASIFLNEADNPFMSRQQIDRACVVTIVVTHHEADCSGDEACVAPRDVPDNDELCVTAFATWEIDAEQVVIAFDARHQRMQEDIVAIAAEHRERELGEILAVDKSVSKELTVVFAQTQLSECDSGEANVGSQRFHQKLFGVRVMLPVFELGYLDVDAHF</sequence>